<feature type="compositionally biased region" description="Low complexity" evidence="1">
    <location>
        <begin position="1277"/>
        <end position="1294"/>
    </location>
</feature>
<feature type="compositionally biased region" description="Basic and acidic residues" evidence="1">
    <location>
        <begin position="1246"/>
        <end position="1255"/>
    </location>
</feature>
<reference evidence="3" key="2">
    <citation type="submission" date="2008-08" db="EMBL/GenBank/DDBJ databases">
        <authorList>
            <consortium name="Diatom Consortium"/>
            <person name="Grigoriev I."/>
            <person name="Grimwood J."/>
            <person name="Kuo A."/>
            <person name="Otillar R.P."/>
            <person name="Salamov A."/>
            <person name="Detter J.C."/>
            <person name="Lindquist E."/>
            <person name="Shapiro H."/>
            <person name="Lucas S."/>
            <person name="Glavina del Rio T."/>
            <person name="Pitluck S."/>
            <person name="Rokhsar D."/>
            <person name="Bowler C."/>
        </authorList>
    </citation>
    <scope>GENOME REANNOTATION</scope>
    <source>
        <strain evidence="3">CCAP 1055/1</strain>
    </source>
</reference>
<feature type="compositionally biased region" description="Basic and acidic residues" evidence="1">
    <location>
        <begin position="971"/>
        <end position="980"/>
    </location>
</feature>
<feature type="compositionally biased region" description="Acidic residues" evidence="1">
    <location>
        <begin position="993"/>
        <end position="1008"/>
    </location>
</feature>
<evidence type="ECO:0000313" key="2">
    <source>
        <dbReference type="EMBL" id="EEC46451.1"/>
    </source>
</evidence>
<feature type="compositionally biased region" description="Basic and acidic residues" evidence="1">
    <location>
        <begin position="1021"/>
        <end position="1030"/>
    </location>
</feature>
<dbReference type="OrthoDB" id="46094at2759"/>
<feature type="compositionally biased region" description="Basic and acidic residues" evidence="1">
    <location>
        <begin position="803"/>
        <end position="820"/>
    </location>
</feature>
<dbReference type="eggNOG" id="ENOG502TGEI">
    <property type="taxonomic scope" value="Eukaryota"/>
</dbReference>
<dbReference type="InParanoid" id="B7G4G8"/>
<feature type="compositionally biased region" description="Basic and acidic residues" evidence="1">
    <location>
        <begin position="1207"/>
        <end position="1224"/>
    </location>
</feature>
<feature type="region of interest" description="Disordered" evidence="1">
    <location>
        <begin position="778"/>
        <end position="862"/>
    </location>
</feature>
<dbReference type="EMBL" id="CM000616">
    <property type="protein sequence ID" value="EEC46451.1"/>
    <property type="molecule type" value="Genomic_DNA"/>
</dbReference>
<feature type="region of interest" description="Disordered" evidence="1">
    <location>
        <begin position="1201"/>
        <end position="1300"/>
    </location>
</feature>
<dbReference type="Proteomes" id="UP000000759">
    <property type="component" value="Chromosome 14"/>
</dbReference>
<organism evidence="2 3">
    <name type="scientific">Phaeodactylum tricornutum (strain CCAP 1055/1)</name>
    <dbReference type="NCBI Taxonomy" id="556484"/>
    <lineage>
        <taxon>Eukaryota</taxon>
        <taxon>Sar</taxon>
        <taxon>Stramenopiles</taxon>
        <taxon>Ochrophyta</taxon>
        <taxon>Bacillariophyta</taxon>
        <taxon>Bacillariophyceae</taxon>
        <taxon>Bacillariophycidae</taxon>
        <taxon>Naviculales</taxon>
        <taxon>Phaeodactylaceae</taxon>
        <taxon>Phaeodactylum</taxon>
    </lineage>
</organism>
<sequence>MDLEECSTNNEKPHIQLLHDEKNCVGLSRLPFRSSLISSAAMPLLVMISLLLLQPVASQTPYRTCYEALSSADGDRNSVLTQAEYVESLRILTFGAVSVNSYENLSEELKSGFTFRAPDGSPGVDISEVASSSSSSMSLFCTSIYAGLVESLGIATSQQACFIAMSVGDIGRDDALAAEPDFVRYANQMAGGSYGISISFASLPPPLQAVYNDFSDGDNGIPVIGSKPGTTPTIEDQSFLTNLCRQTAVAVVAGEQPMATPATMAGTTPATSAPVSSPTDGAGSITPLFTFSDCTTAMLVSDLNRDDFFAQAEYLRFLNRLTTNAFSDQTFGTLPSRLQSNYNVLATKDGQIPVNGSKPGSAPSAEELASLENVCDSTETALREENSGGGVVPTFAPTMTTSGITMAPVPTEQTTGSPDPVAIPTLRPVAAPSVPTIPFNICTLNMATSDLDRSGSLSSNEYFNFVNKIAGNTYDGLTFDTLPDAVQEAFDGLSDGKLIDVSGSFPGQRPNEAREAELEAICATSLEAIYGPPLVTATTTPSVDPAPTTSPSAAQVQNITVFNGFYIFNVKGVRAATLISGQNRDGLNRGYEAFVRNITAEFIATTQVPGEPQRHLRSRHLEEPGLAPEAARIYEIDDVDCPPVINVESTFCQIVYAEFEVHHIREPAADAFFESLTRITQDAIVGDKTGLNAFVLAANPYSDVEVLGPAEQLRPINLPGVQEPVPGNPVGAESGGNQAGLIAGIFVAIAVIVTVAGIVHYRKRKGDSYGLNSGFSTPSFFKRKPKSNPNVPEVNSLGSAQNHGEHHDLEDGFGRFETIETKSPMKPGGMAGFFGGSHHSKSGSDDEESGGFSVQEQSPIKRDARNALGDIEVSDNGHLKGNAFGGFGFGKKKLNKLQHSTNELDSSEYDDNEDDFANYGFEEPEEQRHDSVGDMFDILNQNEGETDWDPQHVSSAAWHGDVKGTWGAQGHNHDFGDDHTVSQSGSESQSHDNEEESGSYSEDDDSGSSDDNSYNGDDGDDTTRRTREPLNSRAIGASVTENMRHLDAMVHHGHWNGFVQKTAELAEDRSEGSEDKSEEESFSGSGTSRTDSFVDDGLDGGEDGLSLNSTEKSTREKYRLQVEQLVQKVAPEESDNINAMFDKFLGREAELLQTLESMNDRSASQRARKAVHRSKAFPQQSGRLSAGGLDGSAAIAAASTLGGGFYDKGDDEHDENRSSDENSHSYESSDEFSGNASGSGSYEDGQGSHRSDIYNKPEGSSRSGSASFDVVDGSYRSESGSYDDAGSDSYASDSGSDENS</sequence>
<dbReference type="PaxDb" id="2850-Phatr47664"/>
<feature type="region of interest" description="Disordered" evidence="1">
    <location>
        <begin position="961"/>
        <end position="1038"/>
    </location>
</feature>
<protein>
    <submittedName>
        <fullName evidence="2">Uncharacterized protein</fullName>
    </submittedName>
</protein>
<accession>B7G4G8</accession>
<evidence type="ECO:0000313" key="3">
    <source>
        <dbReference type="Proteomes" id="UP000000759"/>
    </source>
</evidence>
<dbReference type="GeneID" id="7202854"/>
<proteinExistence type="predicted"/>
<dbReference type="HOGENOM" id="CLU_261041_0_0_1"/>
<dbReference type="PROSITE" id="PS00018">
    <property type="entry name" value="EF_HAND_1"/>
    <property type="match status" value="1"/>
</dbReference>
<name>B7G4G8_PHATC</name>
<gene>
    <name evidence="2" type="ORF">PHATRDRAFT_47664</name>
</gene>
<dbReference type="InterPro" id="IPR018247">
    <property type="entry name" value="EF_Hand_1_Ca_BS"/>
</dbReference>
<feature type="compositionally biased region" description="Acidic residues" evidence="1">
    <location>
        <begin position="1093"/>
        <end position="1102"/>
    </location>
</feature>
<keyword evidence="3" id="KW-1185">Reference proteome</keyword>
<evidence type="ECO:0000256" key="1">
    <source>
        <dbReference type="SAM" id="MobiDB-lite"/>
    </source>
</evidence>
<reference evidence="2 3" key="1">
    <citation type="journal article" date="2008" name="Nature">
        <title>The Phaeodactylum genome reveals the evolutionary history of diatom genomes.</title>
        <authorList>
            <person name="Bowler C."/>
            <person name="Allen A.E."/>
            <person name="Badger J.H."/>
            <person name="Grimwood J."/>
            <person name="Jabbari K."/>
            <person name="Kuo A."/>
            <person name="Maheswari U."/>
            <person name="Martens C."/>
            <person name="Maumus F."/>
            <person name="Otillar R.P."/>
            <person name="Rayko E."/>
            <person name="Salamov A."/>
            <person name="Vandepoele K."/>
            <person name="Beszteri B."/>
            <person name="Gruber A."/>
            <person name="Heijde M."/>
            <person name="Katinka M."/>
            <person name="Mock T."/>
            <person name="Valentin K."/>
            <person name="Verret F."/>
            <person name="Berges J.A."/>
            <person name="Brownlee C."/>
            <person name="Cadoret J.P."/>
            <person name="Chiovitti A."/>
            <person name="Choi C.J."/>
            <person name="Coesel S."/>
            <person name="De Martino A."/>
            <person name="Detter J.C."/>
            <person name="Durkin C."/>
            <person name="Falciatore A."/>
            <person name="Fournet J."/>
            <person name="Haruta M."/>
            <person name="Huysman M.J."/>
            <person name="Jenkins B.D."/>
            <person name="Jiroutova K."/>
            <person name="Jorgensen R.E."/>
            <person name="Joubert Y."/>
            <person name="Kaplan A."/>
            <person name="Kroger N."/>
            <person name="Kroth P.G."/>
            <person name="La Roche J."/>
            <person name="Lindquist E."/>
            <person name="Lommer M."/>
            <person name="Martin-Jezequel V."/>
            <person name="Lopez P.J."/>
            <person name="Lucas S."/>
            <person name="Mangogna M."/>
            <person name="McGinnis K."/>
            <person name="Medlin L.K."/>
            <person name="Montsant A."/>
            <person name="Oudot-Le Secq M.P."/>
            <person name="Napoli C."/>
            <person name="Obornik M."/>
            <person name="Parker M.S."/>
            <person name="Petit J.L."/>
            <person name="Porcel B.M."/>
            <person name="Poulsen N."/>
            <person name="Robison M."/>
            <person name="Rychlewski L."/>
            <person name="Rynearson T.A."/>
            <person name="Schmutz J."/>
            <person name="Shapiro H."/>
            <person name="Siaut M."/>
            <person name="Stanley M."/>
            <person name="Sussman M.R."/>
            <person name="Taylor A.R."/>
            <person name="Vardi A."/>
            <person name="von Dassow P."/>
            <person name="Vyverman W."/>
            <person name="Willis A."/>
            <person name="Wyrwicz L.S."/>
            <person name="Rokhsar D.S."/>
            <person name="Weissenbach J."/>
            <person name="Armbrust E.V."/>
            <person name="Green B.R."/>
            <person name="Van de Peer Y."/>
            <person name="Grigoriev I.V."/>
        </authorList>
    </citation>
    <scope>NUCLEOTIDE SEQUENCE [LARGE SCALE GENOMIC DNA]</scope>
    <source>
        <strain evidence="2 3">CCAP 1055/1</strain>
    </source>
</reference>
<dbReference type="RefSeq" id="XP_002181911.1">
    <property type="nucleotide sequence ID" value="XM_002181875.1"/>
</dbReference>
<feature type="compositionally biased region" description="Basic residues" evidence="1">
    <location>
        <begin position="1166"/>
        <end position="1175"/>
    </location>
</feature>
<feature type="region of interest" description="Disordered" evidence="1">
    <location>
        <begin position="1157"/>
        <end position="1188"/>
    </location>
</feature>
<feature type="region of interest" description="Disordered" evidence="1">
    <location>
        <begin position="1065"/>
        <end position="1117"/>
    </location>
</feature>
<feature type="compositionally biased region" description="Basic and acidic residues" evidence="1">
    <location>
        <begin position="1065"/>
        <end position="1075"/>
    </location>
</feature>
<dbReference type="KEGG" id="pti:PHATRDRAFT_47664"/>